<organism evidence="1 2">
    <name type="scientific">Sphingomonas chungangi</name>
    <dbReference type="NCBI Taxonomy" id="2683589"/>
    <lineage>
        <taxon>Bacteria</taxon>
        <taxon>Pseudomonadati</taxon>
        <taxon>Pseudomonadota</taxon>
        <taxon>Alphaproteobacteria</taxon>
        <taxon>Sphingomonadales</taxon>
        <taxon>Sphingomonadaceae</taxon>
        <taxon>Sphingomonas</taxon>
    </lineage>
</organism>
<comment type="caution">
    <text evidence="1">The sequence shown here is derived from an EMBL/GenBank/DDBJ whole genome shotgun (WGS) entry which is preliminary data.</text>
</comment>
<keyword evidence="2" id="KW-1185">Reference proteome</keyword>
<dbReference type="Proteomes" id="UP000570166">
    <property type="component" value="Unassembled WGS sequence"/>
</dbReference>
<dbReference type="EMBL" id="JACEIB010000027">
    <property type="protein sequence ID" value="MBA2936350.1"/>
    <property type="molecule type" value="Genomic_DNA"/>
</dbReference>
<dbReference type="SUPFAM" id="SSF53187">
    <property type="entry name" value="Zn-dependent exopeptidases"/>
    <property type="match status" value="1"/>
</dbReference>
<evidence type="ECO:0000313" key="1">
    <source>
        <dbReference type="EMBL" id="MBA2936350.1"/>
    </source>
</evidence>
<dbReference type="AlphaFoldDB" id="A0A838LBW5"/>
<reference evidence="1 2" key="1">
    <citation type="submission" date="2020-07" db="EMBL/GenBank/DDBJ databases">
        <authorList>
            <person name="Sun Q."/>
        </authorList>
    </citation>
    <scope>NUCLEOTIDE SEQUENCE [LARGE SCALE GENOMIC DNA]</scope>
    <source>
        <strain evidence="1 2">CGMCC 1.13654</strain>
    </source>
</reference>
<name>A0A838LBW5_9SPHN</name>
<dbReference type="Pfam" id="PF05013">
    <property type="entry name" value="FGase"/>
    <property type="match status" value="1"/>
</dbReference>
<dbReference type="InterPro" id="IPR007709">
    <property type="entry name" value="N-FG_amidohydro"/>
</dbReference>
<evidence type="ECO:0000313" key="2">
    <source>
        <dbReference type="Proteomes" id="UP000570166"/>
    </source>
</evidence>
<dbReference type="GO" id="GO:0016787">
    <property type="term" value="F:hydrolase activity"/>
    <property type="evidence" value="ECO:0007669"/>
    <property type="project" value="UniProtKB-KW"/>
</dbReference>
<dbReference type="Gene3D" id="3.40.630.40">
    <property type="entry name" value="Zn-dependent exopeptidases"/>
    <property type="match status" value="1"/>
</dbReference>
<proteinExistence type="predicted"/>
<gene>
    <name evidence="1" type="ORF">HZF05_19895</name>
</gene>
<keyword evidence="1" id="KW-0378">Hydrolase</keyword>
<protein>
    <submittedName>
        <fullName evidence="1">N-formylglutamate amidohydrolase</fullName>
    </submittedName>
</protein>
<dbReference type="InterPro" id="IPR011227">
    <property type="entry name" value="UCP029730"/>
</dbReference>
<dbReference type="PIRSF" id="PIRSF029730">
    <property type="entry name" value="UCP029730"/>
    <property type="match status" value="1"/>
</dbReference>
<sequence>MSNNRAEAWEAIGDGEARGGVLIVADHASAHVPPDIDLGIPAEIMTRHVAIDIGVAPLAKALCARMGWEAILGGVSRLVCDFNREEDAPGLIPLSSDGIDIAANHLDAEAREVRLARFFRPYHGAVAAAIARRRPALIVSLHSFTPRLETRPEERRPWEIGILYNQDERAARIAIPLLKAAGIATGDNKPYSGRLLNATMNRHAEGAGIPYLGIEVRQDLIGEEAGVTVWADRLAPVIGATWDRFAQKGPVSVRLQA</sequence>
<accession>A0A838LBW5</accession>
<dbReference type="RefSeq" id="WP_160364209.1">
    <property type="nucleotide sequence ID" value="NZ_JACEIB010000027.1"/>
</dbReference>